<proteinExistence type="inferred from homology"/>
<dbReference type="SUPFAM" id="SSF56399">
    <property type="entry name" value="ADP-ribosylation"/>
    <property type="match status" value="1"/>
</dbReference>
<dbReference type="InterPro" id="IPR001650">
    <property type="entry name" value="Helicase_C-like"/>
</dbReference>
<dbReference type="PROSITE" id="PS51192">
    <property type="entry name" value="HELICASE_ATP_BIND_1"/>
    <property type="match status" value="1"/>
</dbReference>
<sequence>KKYHGCTVQEFFLIPKLLERLMLYHSCFKLQLPLYESSETLLDYIEKNAVTTISTSTGSGKSTLLPALLAAEGYDRVIVTQPRRLPCQLISRRVNKTMLTDIGSATNRLAGWCVSNAGSNQNAKVLYLTDGLLKERLLKDDNFITAQTQLNKSVVFFIDEVHERSVNIDLCLALLARLLTTKPELKTKMKVIISSATLNSSVPDLFRKIPQAGLATFQMPQMSTLHHVETILRPNENVLDIVQELCKKRKRHDQILCFVSSVGEVNECVRLINEISRGTIVAHPLVQSQRPDVQQEYIEYGTVFFSTTIAETSLTFPSLKYVVDTGMINAPIYDVDSKRTILKEIRAAESTIKQRRGRLGRTQPGEYYALYSFKAEDMAYPNAQICQSDLLNLEFSLRISPLKKGLTYMKQFLPDQPTQNAINAAIRQLQDMNILSSGSGDQFTDEGRDLAKLPDFGSLAMSKAVLAGLNKYACGRDLICLACMLGVLNTTAMFKSVPLKFKSTDGDFMTLLNIINQILLVRTSVTSKQFDLADVCVAEGLRDIHHVIRQALRRYTTVERCFSSSGYFQNKPHVVSGDWERIAKSLLVGYSDNVFVSKKELYGKHLHFQRYNGTGDEAILDLQSTLTRPISSAPVALILARDIRHSTAVRAVAILSFVGEIKSEWLQHNLERQFSLNDEEEKHLNTGSRYEAAVSKFSKIKMRMNSGTIRLNGPSGSVLNAELHLRQQMVSEMTFTLQELGTSSAHANFQRNLGIIMKSVRIFNPLKWRWQAQKQVEVTINSNTAAKTCEITVKGRSSQNRKVRDEFSAFIGWLQICAVIRHPNSGVPPRVLRPQMRKNCEDIEKRIARVTDSKRTPIDLYNGTKGKNATRVTRMEVVAWIAICKFDCRLEGGFVRDWIVGGYTALPKAVYASPKEWITYRNNVPELDKDIVPCDLDCHLPSHAYFDIDKFQDELHKYDISCTVCYDNWRYILVLDENKSTGPFTMDLIEPHVALTQDRIDFDVRKSTLLPALLAAEGYDRVIVTQPRRLPCQLISRRVNKTMLADIGSATNRLAGWCVSNAGSNQNAKVLYLTDGLLKERLLKDDNFITAQTQLNKSVVFFIDEVHERSVNIDLCLALLARLLTTKPELKTKMKVIISSATLNSSVPNLFRKIPQAGLATFQMPQMGTLHHVETKLRPNENVLDIVQELCKKRKRHDQILCFVSSVGEVNECVRLINEISRGTIVAHPLVQSQRPDVQQEYIEHGTVFFSTTIAETSLTFPSLKYVVDTGMINAPIYDVDSKRTILKEIRAAESTIKQRRGRLGRTQPGEYYALYSFKAEDMAYPNAQICQSDLLNLEFSLRISPLKKGLTYMKQFLPDQPTLGAINAAIQQLQDMNILSSGSGDQFTDEGKDLAKLPDFGSLAMSKAVLAGLIKYACGRDLICLACMLGVLNTTAIFKSVPLKFKSADGDFMTLLNIINQILLVRTSVTSKQFDLAAVCNAEGLHDIHHVIRQALRRYTTVERCFSSTGYFQNKPHVVSGDWERIAKSLLVGYSDNVFVSKKELYGKHLHFQRYNGTGDEAILDLQSTLTRPISSAPVALILARDIRHSTAVRAVAILSFVGEIKSEWLQHNLERQFSLNDQEEKHLNTGSRYEAAVSKFSKIKMRMNSGMIRLNGPSGSVLNAELHLRQQMVSELTFTLQELGSSSAHENFQRNLGIVMKSVRIFNPLKWRWQARKQVEVTINSNTATKTCEITVKGRSSQNQKVRDEFSAFISWLQICAVIRHPNSGVPPRVLRPQMRKNCEDIEKRIARVTDSKRTPIELYNGTKGKNATRVTRMEVVAWIAICKFDCRLEGGFVRDWIVGGYTAPPKAVYASPKEWITYRNNVPELDKDIVPCDLDCHLPSHAYFDIDKFQDELHKYDISYCHLPSHAYFDIDKFQDELHKYDISCTVCYDNWRYILVLDENKSTGPFTMDLIEPHVALTQDRIDFDVSNLSLEKDYTHELGMRIDTTQKPYSIELEAIVENIKNKRFLTLRPIDNNLNRRIAKMKDRGWTQMEGGLSVIPEPHKEYHAILVPLPRSSDLHAAICQKMRNIPGVEVKSIEEIRNPFLEEIYEGMKKIIKRQCPKTTSCEHPGLFHGTKGDGIDGITDDGYDDRFFNTEGLYGHGAYFADDPLKSHNYTDKTSKTRVMYYNKVLLGESMVLNEPDKKLVCAPKNYHSIIGKHNQMTEYIIYRYGQALPCLKIVYTV</sequence>
<keyword evidence="1" id="KW-0547">Nucleotide-binding</keyword>
<dbReference type="GO" id="GO:0005524">
    <property type="term" value="F:ATP binding"/>
    <property type="evidence" value="ECO:0007669"/>
    <property type="project" value="UniProtKB-KW"/>
</dbReference>
<organism evidence="10 11">
    <name type="scientific">Adineta ricciae</name>
    <name type="common">Rotifer</name>
    <dbReference type="NCBI Taxonomy" id="249248"/>
    <lineage>
        <taxon>Eukaryota</taxon>
        <taxon>Metazoa</taxon>
        <taxon>Spiralia</taxon>
        <taxon>Gnathifera</taxon>
        <taxon>Rotifera</taxon>
        <taxon>Eurotatoria</taxon>
        <taxon>Bdelloidea</taxon>
        <taxon>Adinetida</taxon>
        <taxon>Adinetidae</taxon>
        <taxon>Adineta</taxon>
    </lineage>
</organism>
<dbReference type="InterPro" id="IPR012317">
    <property type="entry name" value="Poly(ADP-ribose)pol_cat_dom"/>
</dbReference>
<dbReference type="PANTHER" id="PTHR18934:SF91">
    <property type="entry name" value="PRE-MRNA-SPLICING FACTOR ATP-DEPENDENT RNA HELICASE PRP16"/>
    <property type="match status" value="1"/>
</dbReference>
<dbReference type="Gene3D" id="3.90.228.10">
    <property type="match status" value="1"/>
</dbReference>
<dbReference type="PANTHER" id="PTHR18934">
    <property type="entry name" value="ATP-DEPENDENT RNA HELICASE"/>
    <property type="match status" value="1"/>
</dbReference>
<evidence type="ECO:0000256" key="3">
    <source>
        <dbReference type="ARBA" id="ARBA00022806"/>
    </source>
</evidence>
<dbReference type="SMART" id="SM00847">
    <property type="entry name" value="HA2"/>
    <property type="match status" value="2"/>
</dbReference>
<dbReference type="Pfam" id="PF00644">
    <property type="entry name" value="PARP"/>
    <property type="match status" value="1"/>
</dbReference>
<dbReference type="InterPro" id="IPR027417">
    <property type="entry name" value="P-loop_NTPase"/>
</dbReference>
<dbReference type="OrthoDB" id="6133115at2759"/>
<dbReference type="InterPro" id="IPR007502">
    <property type="entry name" value="Helicase-assoc_dom"/>
</dbReference>
<evidence type="ECO:0000256" key="4">
    <source>
        <dbReference type="ARBA" id="ARBA00022840"/>
    </source>
</evidence>
<feature type="non-terminal residue" evidence="10">
    <location>
        <position position="1"/>
    </location>
</feature>
<evidence type="ECO:0000256" key="5">
    <source>
        <dbReference type="ARBA" id="ARBA00038040"/>
    </source>
</evidence>
<dbReference type="InterPro" id="IPR014001">
    <property type="entry name" value="Helicase_ATP-bd"/>
</dbReference>
<keyword evidence="6" id="KW-0808">Transferase</keyword>
<dbReference type="GO" id="GO:0016787">
    <property type="term" value="F:hydrolase activity"/>
    <property type="evidence" value="ECO:0007669"/>
    <property type="project" value="UniProtKB-KW"/>
</dbReference>
<dbReference type="SMART" id="SM00487">
    <property type="entry name" value="DEXDc"/>
    <property type="match status" value="1"/>
</dbReference>
<dbReference type="PROSITE" id="PS51194">
    <property type="entry name" value="HELICASE_CTER"/>
    <property type="match status" value="2"/>
</dbReference>
<comment type="caution">
    <text evidence="10">The sequence shown here is derived from an EMBL/GenBank/DDBJ whole genome shotgun (WGS) entry which is preliminary data.</text>
</comment>
<feature type="domain" description="PARP catalytic" evidence="7">
    <location>
        <begin position="2046"/>
        <end position="2231"/>
    </location>
</feature>
<feature type="domain" description="Helicase C-terminal" evidence="9">
    <location>
        <begin position="1185"/>
        <end position="1352"/>
    </location>
</feature>
<dbReference type="Gene3D" id="3.40.50.300">
    <property type="entry name" value="P-loop containing nucleotide triphosphate hydrolases"/>
    <property type="match status" value="4"/>
</dbReference>
<dbReference type="SMART" id="SM00490">
    <property type="entry name" value="HELICc"/>
    <property type="match status" value="2"/>
</dbReference>
<comment type="similarity">
    <text evidence="5">Belongs to the DEAD box helicase family. DEAH subfamily. PRP16 sub-subfamily.</text>
</comment>
<evidence type="ECO:0000256" key="1">
    <source>
        <dbReference type="ARBA" id="ARBA00022741"/>
    </source>
</evidence>
<feature type="domain" description="Helicase C-terminal" evidence="9">
    <location>
        <begin position="240"/>
        <end position="407"/>
    </location>
</feature>
<keyword evidence="6" id="KW-0328">Glycosyltransferase</keyword>
<dbReference type="Pfam" id="PF00271">
    <property type="entry name" value="Helicase_C"/>
    <property type="match status" value="2"/>
</dbReference>
<evidence type="ECO:0000259" key="9">
    <source>
        <dbReference type="PROSITE" id="PS51194"/>
    </source>
</evidence>
<evidence type="ECO:0000256" key="6">
    <source>
        <dbReference type="RuleBase" id="RU362114"/>
    </source>
</evidence>
<evidence type="ECO:0000313" key="10">
    <source>
        <dbReference type="EMBL" id="CAF1091004.1"/>
    </source>
</evidence>
<evidence type="ECO:0000256" key="2">
    <source>
        <dbReference type="ARBA" id="ARBA00022801"/>
    </source>
</evidence>
<dbReference type="EMBL" id="CAJNOJ010000094">
    <property type="protein sequence ID" value="CAF1091004.1"/>
    <property type="molecule type" value="Genomic_DNA"/>
</dbReference>
<keyword evidence="2" id="KW-0378">Hydrolase</keyword>
<dbReference type="GO" id="GO:0003723">
    <property type="term" value="F:RNA binding"/>
    <property type="evidence" value="ECO:0007669"/>
    <property type="project" value="TreeGrafter"/>
</dbReference>
<keyword evidence="3" id="KW-0347">Helicase</keyword>
<evidence type="ECO:0000259" key="8">
    <source>
        <dbReference type="PROSITE" id="PS51192"/>
    </source>
</evidence>
<dbReference type="EC" id="2.4.2.-" evidence="6"/>
<feature type="domain" description="Helicase ATP-binding" evidence="8">
    <location>
        <begin position="42"/>
        <end position="216"/>
    </location>
</feature>
<dbReference type="SUPFAM" id="SSF52540">
    <property type="entry name" value="P-loop containing nucleoside triphosphate hydrolases"/>
    <property type="match status" value="2"/>
</dbReference>
<evidence type="ECO:0000259" key="7">
    <source>
        <dbReference type="PROSITE" id="PS51059"/>
    </source>
</evidence>
<keyword evidence="4" id="KW-0067">ATP-binding</keyword>
<dbReference type="Proteomes" id="UP000663852">
    <property type="component" value="Unassembled WGS sequence"/>
</dbReference>
<dbReference type="PROSITE" id="PS51059">
    <property type="entry name" value="PARP_CATALYTIC"/>
    <property type="match status" value="1"/>
</dbReference>
<dbReference type="GO" id="GO:0004386">
    <property type="term" value="F:helicase activity"/>
    <property type="evidence" value="ECO:0007669"/>
    <property type="project" value="UniProtKB-KW"/>
</dbReference>
<dbReference type="GO" id="GO:0003950">
    <property type="term" value="F:NAD+ poly-ADP-ribosyltransferase activity"/>
    <property type="evidence" value="ECO:0007669"/>
    <property type="project" value="UniProtKB-UniRule"/>
</dbReference>
<reference evidence="10" key="1">
    <citation type="submission" date="2021-02" db="EMBL/GenBank/DDBJ databases">
        <authorList>
            <person name="Nowell W R."/>
        </authorList>
    </citation>
    <scope>NUCLEOTIDE SEQUENCE</scope>
</reference>
<protein>
    <recommendedName>
        <fullName evidence="6">Poly [ADP-ribose] polymerase</fullName>
        <shortName evidence="6">PARP</shortName>
        <ecNumber evidence="6">2.4.2.-</ecNumber>
    </recommendedName>
</protein>
<accession>A0A814NG59</accession>
<name>A0A814NG59_ADIRI</name>
<keyword evidence="6" id="KW-0520">NAD</keyword>
<evidence type="ECO:0000313" key="11">
    <source>
        <dbReference type="Proteomes" id="UP000663852"/>
    </source>
</evidence>
<gene>
    <name evidence="10" type="ORF">EDS130_LOCUS19472</name>
</gene>